<evidence type="ECO:0000259" key="1">
    <source>
        <dbReference type="SMART" id="SM00507"/>
    </source>
</evidence>
<evidence type="ECO:0000313" key="2">
    <source>
        <dbReference type="EMBL" id="NEU76111.1"/>
    </source>
</evidence>
<name>A0A846HI46_9CYAN</name>
<dbReference type="EMBL" id="JTCM02000095">
    <property type="protein sequence ID" value="NEU76111.1"/>
    <property type="molecule type" value="Genomic_DNA"/>
</dbReference>
<dbReference type="RefSeq" id="WP_039747476.1">
    <property type="nucleotide sequence ID" value="NZ_JTCM02000095.1"/>
</dbReference>
<accession>A0A846HI46</accession>
<organism evidence="2 3">
    <name type="scientific">Hassallia byssoidea VB512170</name>
    <dbReference type="NCBI Taxonomy" id="1304833"/>
    <lineage>
        <taxon>Bacteria</taxon>
        <taxon>Bacillati</taxon>
        <taxon>Cyanobacteriota</taxon>
        <taxon>Cyanophyceae</taxon>
        <taxon>Nostocales</taxon>
        <taxon>Tolypothrichaceae</taxon>
        <taxon>Hassallia</taxon>
    </lineage>
</organism>
<dbReference type="CDD" id="cd00085">
    <property type="entry name" value="HNHc"/>
    <property type="match status" value="1"/>
</dbReference>
<keyword evidence="3" id="KW-1185">Reference proteome</keyword>
<evidence type="ECO:0000313" key="3">
    <source>
        <dbReference type="Proteomes" id="UP000031549"/>
    </source>
</evidence>
<dbReference type="Proteomes" id="UP000031549">
    <property type="component" value="Unassembled WGS sequence"/>
</dbReference>
<dbReference type="InterPro" id="IPR002711">
    <property type="entry name" value="HNH"/>
</dbReference>
<reference evidence="2 3" key="1">
    <citation type="journal article" date="2015" name="Genome Announc.">
        <title>Draft Genome Sequence of Cyanobacterium Hassallia byssoidea Strain VB512170, Isolated from Monuments in India.</title>
        <authorList>
            <person name="Singh D."/>
            <person name="Chandrababunaidu M.M."/>
            <person name="Panda A."/>
            <person name="Sen D."/>
            <person name="Bhattacharyya S."/>
            <person name="Adhikary S.P."/>
            <person name="Tripathy S."/>
        </authorList>
    </citation>
    <scope>NUCLEOTIDE SEQUENCE [LARGE SCALE GENOMIC DNA]</scope>
    <source>
        <strain evidence="2 3">VB512170</strain>
    </source>
</reference>
<keyword evidence="2" id="KW-0540">Nuclease</keyword>
<keyword evidence="2" id="KW-0378">Hydrolase</keyword>
<dbReference type="InterPro" id="IPR003615">
    <property type="entry name" value="HNH_nuc"/>
</dbReference>
<proteinExistence type="predicted"/>
<gene>
    <name evidence="2" type="ORF">PI95_027130</name>
</gene>
<dbReference type="GO" id="GO:0003676">
    <property type="term" value="F:nucleic acid binding"/>
    <property type="evidence" value="ECO:0007669"/>
    <property type="project" value="InterPro"/>
</dbReference>
<keyword evidence="2" id="KW-0255">Endonuclease</keyword>
<dbReference type="SMART" id="SM00507">
    <property type="entry name" value="HNHc"/>
    <property type="match status" value="1"/>
</dbReference>
<dbReference type="GO" id="GO:0008270">
    <property type="term" value="F:zinc ion binding"/>
    <property type="evidence" value="ECO:0007669"/>
    <property type="project" value="InterPro"/>
</dbReference>
<dbReference type="Pfam" id="PF01844">
    <property type="entry name" value="HNH"/>
    <property type="match status" value="1"/>
</dbReference>
<dbReference type="GO" id="GO:0004519">
    <property type="term" value="F:endonuclease activity"/>
    <property type="evidence" value="ECO:0007669"/>
    <property type="project" value="UniProtKB-KW"/>
</dbReference>
<comment type="caution">
    <text evidence="2">The sequence shown here is derived from an EMBL/GenBank/DDBJ whole genome shotgun (WGS) entry which is preliminary data.</text>
</comment>
<sequence length="254" mass="29327">MARRSILSNKSKIEEAVKRCSSVKECLQYLGLRAAGGNYKHFYHWCEKHGIVPPRGDNTVGFSRYSERGKIPLEKILIVGSSYNRLGLKRRLIEESLLEKKCYECGISSEWNGKPLCLQLDHINGIGNDNRLENLRLLCPNCHSQTETFAGRRRSYSKIDRYSCSQCYVTITKFSTLGLCRKCASIRFNFKNRKVERPSKKELETLIWSKPTTLIAKDFNVSDKAVEKWCKAYGIQKPPRGYWTKQNHSQSIYV</sequence>
<feature type="domain" description="HNH nuclease" evidence="1">
    <location>
        <begin position="92"/>
        <end position="144"/>
    </location>
</feature>
<dbReference type="AlphaFoldDB" id="A0A846HI46"/>
<protein>
    <submittedName>
        <fullName evidence="2">HNH endonuclease</fullName>
    </submittedName>
</protein>